<dbReference type="SUPFAM" id="SSF51735">
    <property type="entry name" value="NAD(P)-binding Rossmann-fold domains"/>
    <property type="match status" value="1"/>
</dbReference>
<evidence type="ECO:0000313" key="5">
    <source>
        <dbReference type="EMBL" id="KAK1848840.1"/>
    </source>
</evidence>
<name>A0AAD9AK31_9PEZI</name>
<dbReference type="Gene3D" id="3.40.50.720">
    <property type="entry name" value="NAD(P)-binding Rossmann-like Domain"/>
    <property type="match status" value="1"/>
</dbReference>
<evidence type="ECO:0000256" key="4">
    <source>
        <dbReference type="RuleBase" id="RU000363"/>
    </source>
</evidence>
<evidence type="ECO:0000256" key="2">
    <source>
        <dbReference type="ARBA" id="ARBA00022857"/>
    </source>
</evidence>
<dbReference type="Pfam" id="PF00106">
    <property type="entry name" value="adh_short"/>
    <property type="match status" value="1"/>
</dbReference>
<dbReference type="PANTHER" id="PTHR44169:SF6">
    <property type="entry name" value="NADPH-DEPENDENT 1-ACYLDIHYDROXYACETONE PHOSPHATE REDUCTASE"/>
    <property type="match status" value="1"/>
</dbReference>
<dbReference type="GO" id="GO:0006654">
    <property type="term" value="P:phosphatidic acid biosynthetic process"/>
    <property type="evidence" value="ECO:0007669"/>
    <property type="project" value="TreeGrafter"/>
</dbReference>
<dbReference type="EMBL" id="JAQOWY010000160">
    <property type="protein sequence ID" value="KAK1848840.1"/>
    <property type="molecule type" value="Genomic_DNA"/>
</dbReference>
<dbReference type="GO" id="GO:0019433">
    <property type="term" value="P:triglyceride catabolic process"/>
    <property type="evidence" value="ECO:0007669"/>
    <property type="project" value="TreeGrafter"/>
</dbReference>
<reference evidence="5" key="1">
    <citation type="submission" date="2023-01" db="EMBL/GenBank/DDBJ databases">
        <title>Colletotrichum chrysophilum M932 genome sequence.</title>
        <authorList>
            <person name="Baroncelli R."/>
        </authorList>
    </citation>
    <scope>NUCLEOTIDE SEQUENCE</scope>
    <source>
        <strain evidence="5">M932</strain>
    </source>
</reference>
<keyword evidence="3" id="KW-0560">Oxidoreductase</keyword>
<keyword evidence="2" id="KW-0521">NADP</keyword>
<evidence type="ECO:0000313" key="6">
    <source>
        <dbReference type="Proteomes" id="UP001243330"/>
    </source>
</evidence>
<sequence>MQAFPWFWGEIRGRVRGRRRPTCLSSKSPIIVCLGIGIWARRSVIVVPLEFCLRHGHLCCPKLLPSSTKHPETDRPTEEMGIPANKKTVLITGCTPGGIGHALAGEFHAKGASFSGLHVIATARRPEVLQDLGDKGMTTIALDVTKAESIAECKQKVTELTGGRLDFLVNNAGLTHTVPATDINMDEVRQTFETNVFGVMAMVQAFVPLMIPSRGLIIMISSLSSVSPYVFGSVYTATKGALNSYSRTLRQELRPFGVRVMVSMTGTVKSDIAKLNRELPPNSLYTRVKDLYAKRLKFSQNNATVSTEDFASQLVAEALKGEGWLGGWLGGARNWFWAGGMAGSVWLARLLFGEWLLDELAYKKFELPKLEAIVRKEGVKRVE</sequence>
<dbReference type="PRINTS" id="PR00081">
    <property type="entry name" value="GDHRDH"/>
</dbReference>
<evidence type="ECO:0000256" key="1">
    <source>
        <dbReference type="ARBA" id="ARBA00006484"/>
    </source>
</evidence>
<dbReference type="InterPro" id="IPR002347">
    <property type="entry name" value="SDR_fam"/>
</dbReference>
<comment type="similarity">
    <text evidence="1 4">Belongs to the short-chain dehydrogenases/reductases (SDR) family.</text>
</comment>
<dbReference type="FunFam" id="3.40.50.720:FF:000261">
    <property type="entry name" value="NADPH-dependent 1-acyldihydroxyacetone phosphate reductase"/>
    <property type="match status" value="1"/>
</dbReference>
<dbReference type="PANTHER" id="PTHR44169">
    <property type="entry name" value="NADPH-DEPENDENT 1-ACYLDIHYDROXYACETONE PHOSPHATE REDUCTASE"/>
    <property type="match status" value="1"/>
</dbReference>
<dbReference type="GO" id="GO:0005811">
    <property type="term" value="C:lipid droplet"/>
    <property type="evidence" value="ECO:0007669"/>
    <property type="project" value="TreeGrafter"/>
</dbReference>
<evidence type="ECO:0000256" key="3">
    <source>
        <dbReference type="ARBA" id="ARBA00023002"/>
    </source>
</evidence>
<dbReference type="InterPro" id="IPR020904">
    <property type="entry name" value="Sc_DH/Rdtase_CS"/>
</dbReference>
<organism evidence="5 6">
    <name type="scientific">Colletotrichum chrysophilum</name>
    <dbReference type="NCBI Taxonomy" id="1836956"/>
    <lineage>
        <taxon>Eukaryota</taxon>
        <taxon>Fungi</taxon>
        <taxon>Dikarya</taxon>
        <taxon>Ascomycota</taxon>
        <taxon>Pezizomycotina</taxon>
        <taxon>Sordariomycetes</taxon>
        <taxon>Hypocreomycetidae</taxon>
        <taxon>Glomerellales</taxon>
        <taxon>Glomerellaceae</taxon>
        <taxon>Colletotrichum</taxon>
        <taxon>Colletotrichum gloeosporioides species complex</taxon>
    </lineage>
</organism>
<proteinExistence type="inferred from homology"/>
<dbReference type="CDD" id="cd05374">
    <property type="entry name" value="17beta-HSD-like_SDR_c"/>
    <property type="match status" value="1"/>
</dbReference>
<protein>
    <submittedName>
        <fullName evidence="5">Short chain dehydrogenase reductase</fullName>
    </submittedName>
</protein>
<dbReference type="AlphaFoldDB" id="A0AAD9AK31"/>
<accession>A0AAD9AK31</accession>
<dbReference type="Proteomes" id="UP001243330">
    <property type="component" value="Unassembled WGS sequence"/>
</dbReference>
<gene>
    <name evidence="5" type="ORF">CCHR01_08531</name>
</gene>
<dbReference type="PRINTS" id="PR00080">
    <property type="entry name" value="SDRFAMILY"/>
</dbReference>
<dbReference type="PROSITE" id="PS00061">
    <property type="entry name" value="ADH_SHORT"/>
    <property type="match status" value="1"/>
</dbReference>
<comment type="caution">
    <text evidence="5">The sequence shown here is derived from an EMBL/GenBank/DDBJ whole genome shotgun (WGS) entry which is preliminary data.</text>
</comment>
<dbReference type="InterPro" id="IPR036291">
    <property type="entry name" value="NAD(P)-bd_dom_sf"/>
</dbReference>
<dbReference type="GO" id="GO:0000140">
    <property type="term" value="F:acylglycerone-phosphate reductase (NADP+) activity"/>
    <property type="evidence" value="ECO:0007669"/>
    <property type="project" value="TreeGrafter"/>
</dbReference>
<dbReference type="GO" id="GO:0004806">
    <property type="term" value="F:triacylglycerol lipase activity"/>
    <property type="evidence" value="ECO:0007669"/>
    <property type="project" value="TreeGrafter"/>
</dbReference>
<keyword evidence="6" id="KW-1185">Reference proteome</keyword>
<dbReference type="GO" id="GO:0005783">
    <property type="term" value="C:endoplasmic reticulum"/>
    <property type="evidence" value="ECO:0007669"/>
    <property type="project" value="TreeGrafter"/>
</dbReference>